<evidence type="ECO:0000313" key="3">
    <source>
        <dbReference type="Proteomes" id="UP000247978"/>
    </source>
</evidence>
<comment type="caution">
    <text evidence="2">The sequence shown here is derived from an EMBL/GenBank/DDBJ whole genome shotgun (WGS) entry which is preliminary data.</text>
</comment>
<dbReference type="OrthoDB" id="2991071at2"/>
<feature type="compositionally biased region" description="Low complexity" evidence="1">
    <location>
        <begin position="43"/>
        <end position="69"/>
    </location>
</feature>
<organism evidence="2 3">
    <name type="scientific">Pseudogracilibacillus auburnensis</name>
    <dbReference type="NCBI Taxonomy" id="1494959"/>
    <lineage>
        <taxon>Bacteria</taxon>
        <taxon>Bacillati</taxon>
        <taxon>Bacillota</taxon>
        <taxon>Bacilli</taxon>
        <taxon>Bacillales</taxon>
        <taxon>Bacillaceae</taxon>
        <taxon>Pseudogracilibacillus</taxon>
    </lineage>
</organism>
<keyword evidence="3" id="KW-1185">Reference proteome</keyword>
<proteinExistence type="predicted"/>
<dbReference type="Proteomes" id="UP000247978">
    <property type="component" value="Unassembled WGS sequence"/>
</dbReference>
<sequence length="69" mass="7169">MKRSDMWLTLLASVGVGAAAFYTMSKSGQPMNKAMETVAPMLSGMTNNNTSGGSGNNQQSGQFGSQSMS</sequence>
<dbReference type="AlphaFoldDB" id="A0A2V3VGI2"/>
<protein>
    <submittedName>
        <fullName evidence="2">Uncharacterized protein</fullName>
    </submittedName>
</protein>
<dbReference type="EMBL" id="QJJQ01000025">
    <property type="protein sequence ID" value="PXW80867.1"/>
    <property type="molecule type" value="Genomic_DNA"/>
</dbReference>
<reference evidence="2 3" key="1">
    <citation type="submission" date="2018-05" db="EMBL/GenBank/DDBJ databases">
        <title>Genomic Encyclopedia of Type Strains, Phase IV (KMG-IV): sequencing the most valuable type-strain genomes for metagenomic binning, comparative biology and taxonomic classification.</title>
        <authorList>
            <person name="Goeker M."/>
        </authorList>
    </citation>
    <scope>NUCLEOTIDE SEQUENCE [LARGE SCALE GENOMIC DNA]</scope>
    <source>
        <strain evidence="2 3">DSM 28556</strain>
    </source>
</reference>
<feature type="region of interest" description="Disordered" evidence="1">
    <location>
        <begin position="42"/>
        <end position="69"/>
    </location>
</feature>
<accession>A0A2V3VGI2</accession>
<evidence type="ECO:0000313" key="2">
    <source>
        <dbReference type="EMBL" id="PXW80867.1"/>
    </source>
</evidence>
<evidence type="ECO:0000256" key="1">
    <source>
        <dbReference type="SAM" id="MobiDB-lite"/>
    </source>
</evidence>
<dbReference type="RefSeq" id="WP_110397549.1">
    <property type="nucleotide sequence ID" value="NZ_JADIJL010000011.1"/>
</dbReference>
<gene>
    <name evidence="2" type="ORF">DFR56_12542</name>
</gene>
<name>A0A2V3VGI2_9BACI</name>